<gene>
    <name evidence="3" type="ORF">OG308_10055</name>
</gene>
<feature type="transmembrane region" description="Helical" evidence="1">
    <location>
        <begin position="28"/>
        <end position="49"/>
    </location>
</feature>
<dbReference type="Proteomes" id="UP001621418">
    <property type="component" value="Chromosome"/>
</dbReference>
<dbReference type="Gene3D" id="3.40.50.620">
    <property type="entry name" value="HUPs"/>
    <property type="match status" value="1"/>
</dbReference>
<name>A0ABZ1NEG9_9NOCA</name>
<dbReference type="EMBL" id="CP109527">
    <property type="protein sequence ID" value="WTY38143.1"/>
    <property type="molecule type" value="Genomic_DNA"/>
</dbReference>
<sequence>MPEVPVSDDDATSLREVTMDWFSNHRTLYRGAAALVLPAVLIATIVATAPSGAAAPDPLTGVVDSIAGIAGIELPATYGPETAIVVLGYGLLPDGTMRAELGNRLHAALIQAYMSPESPVIVTGGNPRNGVTEAQVMADWLNVRGIAGHRLHAETEAGTTVQNAEFSARMMEALGVHKAVLITSADHMRRALDNFLAAGIPVVATMTPDVAPLWAQPYGTEK</sequence>
<feature type="domain" description="DUF218" evidence="2">
    <location>
        <begin position="83"/>
        <end position="209"/>
    </location>
</feature>
<keyword evidence="1" id="KW-0472">Membrane</keyword>
<protein>
    <submittedName>
        <fullName evidence="3">YdcF family protein</fullName>
    </submittedName>
</protein>
<evidence type="ECO:0000313" key="4">
    <source>
        <dbReference type="Proteomes" id="UP001621418"/>
    </source>
</evidence>
<evidence type="ECO:0000259" key="2">
    <source>
        <dbReference type="Pfam" id="PF02698"/>
    </source>
</evidence>
<keyword evidence="1" id="KW-0812">Transmembrane</keyword>
<evidence type="ECO:0000256" key="1">
    <source>
        <dbReference type="SAM" id="Phobius"/>
    </source>
</evidence>
<evidence type="ECO:0000313" key="3">
    <source>
        <dbReference type="EMBL" id="WTY38143.1"/>
    </source>
</evidence>
<accession>A0ABZ1NEG9</accession>
<dbReference type="Pfam" id="PF02698">
    <property type="entry name" value="DUF218"/>
    <property type="match status" value="1"/>
</dbReference>
<keyword evidence="1" id="KW-1133">Transmembrane helix</keyword>
<dbReference type="InterPro" id="IPR003848">
    <property type="entry name" value="DUF218"/>
</dbReference>
<proteinExistence type="predicted"/>
<dbReference type="CDD" id="cd06259">
    <property type="entry name" value="YdcF-like"/>
    <property type="match status" value="1"/>
</dbReference>
<reference evidence="3 4" key="1">
    <citation type="submission" date="2022-10" db="EMBL/GenBank/DDBJ databases">
        <title>The complete genomes of actinobacterial strains from the NBC collection.</title>
        <authorList>
            <person name="Joergensen T.S."/>
            <person name="Alvarez Arevalo M."/>
            <person name="Sterndorff E.B."/>
            <person name="Faurdal D."/>
            <person name="Vuksanovic O."/>
            <person name="Mourched A.-S."/>
            <person name="Charusanti P."/>
            <person name="Shaw S."/>
            <person name="Blin K."/>
            <person name="Weber T."/>
        </authorList>
    </citation>
    <scope>NUCLEOTIDE SEQUENCE [LARGE SCALE GENOMIC DNA]</scope>
    <source>
        <strain evidence="3 4">NBC_01413</strain>
    </source>
</reference>
<dbReference type="RefSeq" id="WP_357366522.1">
    <property type="nucleotide sequence ID" value="NZ_CP109527.1"/>
</dbReference>
<dbReference type="PANTHER" id="PTHR30336">
    <property type="entry name" value="INNER MEMBRANE PROTEIN, PROBABLE PERMEASE"/>
    <property type="match status" value="1"/>
</dbReference>
<organism evidence="3 4">
    <name type="scientific">Nocardia salmonicida</name>
    <dbReference type="NCBI Taxonomy" id="53431"/>
    <lineage>
        <taxon>Bacteria</taxon>
        <taxon>Bacillati</taxon>
        <taxon>Actinomycetota</taxon>
        <taxon>Actinomycetes</taxon>
        <taxon>Mycobacteriales</taxon>
        <taxon>Nocardiaceae</taxon>
        <taxon>Nocardia</taxon>
    </lineage>
</organism>
<dbReference type="InterPro" id="IPR014729">
    <property type="entry name" value="Rossmann-like_a/b/a_fold"/>
</dbReference>
<dbReference type="InterPro" id="IPR051599">
    <property type="entry name" value="Cell_Envelope_Assoc"/>
</dbReference>
<dbReference type="PANTHER" id="PTHR30336:SF4">
    <property type="entry name" value="ENVELOPE BIOGENESIS FACTOR ELYC"/>
    <property type="match status" value="1"/>
</dbReference>
<keyword evidence="4" id="KW-1185">Reference proteome</keyword>